<dbReference type="Proteomes" id="UP000821865">
    <property type="component" value="Chromosome 3"/>
</dbReference>
<accession>A0ACB8D1W2</accession>
<comment type="caution">
    <text evidence="1">The sequence shown here is derived from an EMBL/GenBank/DDBJ whole genome shotgun (WGS) entry which is preliminary data.</text>
</comment>
<sequence>MKLLQEHAGHTCDASFAGVGPTVQFMDTVHRWFVLMDVSNGTQHIHQKNADCKQFESAGDERLIWLETSFLNYLADLKSGEELMDVASAAVSVTDESKRQARTQRALPTSAAAMQEARRQNAREEIHDTKRRRMESEQLEDDADIRKAASLQAEWSSHEPEEGFEGDGLWERATTRSRRKAAQREQGNSTRPTRVVERTELGCFVLAIRPRERRSIVSLNAREVKHAISALSHDKRLAQHQLLRFNDASNTLTVQTCDERQASNLLKLNTLEIPSAPPLPVSVHQVPSEGMSRGVIYGCTLDETSETLAQALDSENVQILLARPMGKSGSVLITFASSRPPRYVKYWDFLKNVIPYEPRSVVCFRCHGLGHKQDVCPAENAVCPRCGSQHEEPPESCPQTDKKYCRNCEKDGHLATDASCPQRKLFAKHAKAAQGHQSRSAMQTGKNVKSSSQSKDLSKGRSGSRKQQKACSKSRPSSKPPDSGAHLLTSQPSPVSYASITSGAQKTSKKTSRFSPRYGEEIAKELEQIDMETEVSTRDFENTLSRLQKQLSEIQRSIDTARTRFHQQLKERNEQKLVLQHRLAEWKEERTLIDQAKRRQSLSPRRGSAPPPKNTRPHPMNGGKLKNPSQEPSKEETGGSVEVVPQAYHAPEWITQFLNDTRAQRIALPGGTTWGEIQEPSVYQGHAPNVTEELFVTHYCVLQMEQEIGF</sequence>
<reference evidence="1" key="1">
    <citation type="submission" date="2020-05" db="EMBL/GenBank/DDBJ databases">
        <title>Large-scale comparative analyses of tick genomes elucidate their genetic diversity and vector capacities.</title>
        <authorList>
            <person name="Jia N."/>
            <person name="Wang J."/>
            <person name="Shi W."/>
            <person name="Du L."/>
            <person name="Sun Y."/>
            <person name="Zhan W."/>
            <person name="Jiang J."/>
            <person name="Wang Q."/>
            <person name="Zhang B."/>
            <person name="Ji P."/>
            <person name="Sakyi L.B."/>
            <person name="Cui X."/>
            <person name="Yuan T."/>
            <person name="Jiang B."/>
            <person name="Yang W."/>
            <person name="Lam T.T.-Y."/>
            <person name="Chang Q."/>
            <person name="Ding S."/>
            <person name="Wang X."/>
            <person name="Zhu J."/>
            <person name="Ruan X."/>
            <person name="Zhao L."/>
            <person name="Wei J."/>
            <person name="Que T."/>
            <person name="Du C."/>
            <person name="Cheng J."/>
            <person name="Dai P."/>
            <person name="Han X."/>
            <person name="Huang E."/>
            <person name="Gao Y."/>
            <person name="Liu J."/>
            <person name="Shao H."/>
            <person name="Ye R."/>
            <person name="Li L."/>
            <person name="Wei W."/>
            <person name="Wang X."/>
            <person name="Wang C."/>
            <person name="Yang T."/>
            <person name="Huo Q."/>
            <person name="Li W."/>
            <person name="Guo W."/>
            <person name="Chen H."/>
            <person name="Zhou L."/>
            <person name="Ni X."/>
            <person name="Tian J."/>
            <person name="Zhou Y."/>
            <person name="Sheng Y."/>
            <person name="Liu T."/>
            <person name="Pan Y."/>
            <person name="Xia L."/>
            <person name="Li J."/>
            <person name="Zhao F."/>
            <person name="Cao W."/>
        </authorList>
    </citation>
    <scope>NUCLEOTIDE SEQUENCE</scope>
    <source>
        <strain evidence="1">Dsil-2018</strain>
    </source>
</reference>
<evidence type="ECO:0000313" key="2">
    <source>
        <dbReference type="Proteomes" id="UP000821865"/>
    </source>
</evidence>
<name>A0ACB8D1W2_DERSI</name>
<proteinExistence type="predicted"/>
<protein>
    <submittedName>
        <fullName evidence="1">Uncharacterized protein</fullName>
    </submittedName>
</protein>
<keyword evidence="2" id="KW-1185">Reference proteome</keyword>
<organism evidence="1 2">
    <name type="scientific">Dermacentor silvarum</name>
    <name type="common">Tick</name>
    <dbReference type="NCBI Taxonomy" id="543639"/>
    <lineage>
        <taxon>Eukaryota</taxon>
        <taxon>Metazoa</taxon>
        <taxon>Ecdysozoa</taxon>
        <taxon>Arthropoda</taxon>
        <taxon>Chelicerata</taxon>
        <taxon>Arachnida</taxon>
        <taxon>Acari</taxon>
        <taxon>Parasitiformes</taxon>
        <taxon>Ixodida</taxon>
        <taxon>Ixodoidea</taxon>
        <taxon>Ixodidae</taxon>
        <taxon>Rhipicephalinae</taxon>
        <taxon>Dermacentor</taxon>
    </lineage>
</organism>
<dbReference type="EMBL" id="CM023472">
    <property type="protein sequence ID" value="KAH7958427.1"/>
    <property type="molecule type" value="Genomic_DNA"/>
</dbReference>
<evidence type="ECO:0000313" key="1">
    <source>
        <dbReference type="EMBL" id="KAH7958427.1"/>
    </source>
</evidence>
<gene>
    <name evidence="1" type="ORF">HPB49_001613</name>
</gene>